<dbReference type="Proteomes" id="UP001055439">
    <property type="component" value="Chromosome 9"/>
</dbReference>
<gene>
    <name evidence="1" type="ORF">MUK42_17992</name>
</gene>
<evidence type="ECO:0000313" key="2">
    <source>
        <dbReference type="Proteomes" id="UP001055439"/>
    </source>
</evidence>
<name>A0A9E7LAZ0_9LILI</name>
<sequence>MLTLLAVLSKSPSRANLGLASPNTIDLGLVVMQSVYEPPLTFTDSRQAPRVNILGVGRVVNP</sequence>
<accession>A0A9E7LAZ0</accession>
<protein>
    <submittedName>
        <fullName evidence="1">Uncharacterized protein</fullName>
    </submittedName>
</protein>
<keyword evidence="2" id="KW-1185">Reference proteome</keyword>
<dbReference type="EMBL" id="CP097511">
    <property type="protein sequence ID" value="URE44285.1"/>
    <property type="molecule type" value="Genomic_DNA"/>
</dbReference>
<reference evidence="1" key="1">
    <citation type="submission" date="2022-05" db="EMBL/GenBank/DDBJ databases">
        <title>The Musa troglodytarum L. genome provides insights into the mechanism of non-climacteric behaviour and enrichment of carotenoids.</title>
        <authorList>
            <person name="Wang J."/>
        </authorList>
    </citation>
    <scope>NUCLEOTIDE SEQUENCE</scope>
    <source>
        <tissue evidence="1">Leaf</tissue>
    </source>
</reference>
<evidence type="ECO:0000313" key="1">
    <source>
        <dbReference type="EMBL" id="URE44285.1"/>
    </source>
</evidence>
<proteinExistence type="predicted"/>
<dbReference type="AlphaFoldDB" id="A0A9E7LAZ0"/>
<organism evidence="1 2">
    <name type="scientific">Musa troglodytarum</name>
    <name type="common">fe'i banana</name>
    <dbReference type="NCBI Taxonomy" id="320322"/>
    <lineage>
        <taxon>Eukaryota</taxon>
        <taxon>Viridiplantae</taxon>
        <taxon>Streptophyta</taxon>
        <taxon>Embryophyta</taxon>
        <taxon>Tracheophyta</taxon>
        <taxon>Spermatophyta</taxon>
        <taxon>Magnoliopsida</taxon>
        <taxon>Liliopsida</taxon>
        <taxon>Zingiberales</taxon>
        <taxon>Musaceae</taxon>
        <taxon>Musa</taxon>
    </lineage>
</organism>